<dbReference type="GO" id="GO:0005886">
    <property type="term" value="C:plasma membrane"/>
    <property type="evidence" value="ECO:0007669"/>
    <property type="project" value="TreeGrafter"/>
</dbReference>
<evidence type="ECO:0000256" key="1">
    <source>
        <dbReference type="ARBA" id="ARBA00000085"/>
    </source>
</evidence>
<dbReference type="GO" id="GO:0000155">
    <property type="term" value="F:phosphorelay sensor kinase activity"/>
    <property type="evidence" value="ECO:0007669"/>
    <property type="project" value="InterPro"/>
</dbReference>
<evidence type="ECO:0000256" key="5">
    <source>
        <dbReference type="ARBA" id="ARBA00022679"/>
    </source>
</evidence>
<keyword evidence="10" id="KW-0175">Coiled coil</keyword>
<evidence type="ECO:0000256" key="2">
    <source>
        <dbReference type="ARBA" id="ARBA00004370"/>
    </source>
</evidence>
<comment type="catalytic activity">
    <reaction evidence="1">
        <text>ATP + protein L-histidine = ADP + protein N-phospho-L-histidine.</text>
        <dbReference type="EC" id="2.7.13.3"/>
    </reaction>
</comment>
<feature type="domain" description="Histidine kinase" evidence="12">
    <location>
        <begin position="239"/>
        <end position="454"/>
    </location>
</feature>
<dbReference type="PROSITE" id="PS50109">
    <property type="entry name" value="HIS_KIN"/>
    <property type="match status" value="1"/>
</dbReference>
<proteinExistence type="predicted"/>
<keyword evidence="11" id="KW-1133">Transmembrane helix</keyword>
<evidence type="ECO:0000256" key="8">
    <source>
        <dbReference type="ARBA" id="ARBA00022840"/>
    </source>
</evidence>
<keyword evidence="6" id="KW-0547">Nucleotide-binding</keyword>
<keyword evidence="11" id="KW-0812">Transmembrane</keyword>
<dbReference type="Gene3D" id="3.30.565.10">
    <property type="entry name" value="Histidine kinase-like ATPase, C-terminal domain"/>
    <property type="match status" value="1"/>
</dbReference>
<sequence>MNWTRNVKKINSTTTIFITIAVMLFALLTCLLYGSIIILSLYYENKNIEATRSKVEKHEAFPMLPENKAETNHSLSTLNPYIGKQYLDPTGYRFYEMDNFAYKPLESNQYTTNEANNHNVSAHKQQPTSSNESSSVREALEELAPYIGIAIASLSILSSIIYTKFIAKPYVQMDATLKEIMNLKFEDGAIMAAGTMQMKNRATEVKHVVTTLQKKNEELKRELTKHQERDQSQKELMSVISHELKSPITAVMGQLDGMIHGVGIYKDRDTYLKKSYEMVQNINELTEELNDVAKLQNSHFEPHIVKVELSHLIHTIIQKADYFVQMKRLYLHTNIQPNINISADKKYIETAISNIISNAIQYTIDRQHVYITLYEKPNGYILEVMNTGSQIEDDKLARVFEPFYRAGGGKHSAVKGSGFGLYMVKQILDNHHFPYGIQNTSQGVKFAITFPKSIS</sequence>
<name>A0A073K3P5_9BACI</name>
<dbReference type="InterPro" id="IPR005467">
    <property type="entry name" value="His_kinase_dom"/>
</dbReference>
<evidence type="ECO:0000256" key="9">
    <source>
        <dbReference type="ARBA" id="ARBA00023012"/>
    </source>
</evidence>
<keyword evidence="4" id="KW-0597">Phosphoprotein</keyword>
<dbReference type="InterPro" id="IPR050351">
    <property type="entry name" value="BphY/WalK/GraS-like"/>
</dbReference>
<dbReference type="eggNOG" id="COG2205">
    <property type="taxonomic scope" value="Bacteria"/>
</dbReference>
<protein>
    <recommendedName>
        <fullName evidence="3">histidine kinase</fullName>
        <ecNumber evidence="3">2.7.13.3</ecNumber>
    </recommendedName>
</protein>
<accession>A0A073K3P5</accession>
<evidence type="ECO:0000256" key="4">
    <source>
        <dbReference type="ARBA" id="ARBA00022553"/>
    </source>
</evidence>
<dbReference type="SUPFAM" id="SSF47384">
    <property type="entry name" value="Homodimeric domain of signal transducing histidine kinase"/>
    <property type="match status" value="1"/>
</dbReference>
<reference evidence="13 14" key="1">
    <citation type="submission" date="2014-06" db="EMBL/GenBank/DDBJ databases">
        <title>Draft genome sequence of Bacillus manliponensis JCM 15802 (MCCC 1A00708).</title>
        <authorList>
            <person name="Lai Q."/>
            <person name="Liu Y."/>
            <person name="Shao Z."/>
        </authorList>
    </citation>
    <scope>NUCLEOTIDE SEQUENCE [LARGE SCALE GENOMIC DNA]</scope>
    <source>
        <strain evidence="13 14">JCM 15802</strain>
    </source>
</reference>
<evidence type="ECO:0000256" key="11">
    <source>
        <dbReference type="SAM" id="Phobius"/>
    </source>
</evidence>
<dbReference type="GO" id="GO:0005524">
    <property type="term" value="F:ATP binding"/>
    <property type="evidence" value="ECO:0007669"/>
    <property type="project" value="UniProtKB-KW"/>
</dbReference>
<feature type="coiled-coil region" evidence="10">
    <location>
        <begin position="202"/>
        <end position="236"/>
    </location>
</feature>
<feature type="transmembrane region" description="Helical" evidence="11">
    <location>
        <begin position="16"/>
        <end position="43"/>
    </location>
</feature>
<dbReference type="PANTHER" id="PTHR45453:SF3">
    <property type="entry name" value="HISTIDINE KINASE"/>
    <property type="match status" value="1"/>
</dbReference>
<dbReference type="Pfam" id="PF02518">
    <property type="entry name" value="HATPase_c"/>
    <property type="match status" value="1"/>
</dbReference>
<dbReference type="GO" id="GO:0004721">
    <property type="term" value="F:phosphoprotein phosphatase activity"/>
    <property type="evidence" value="ECO:0007669"/>
    <property type="project" value="TreeGrafter"/>
</dbReference>
<dbReference type="SMART" id="SM00388">
    <property type="entry name" value="HisKA"/>
    <property type="match status" value="1"/>
</dbReference>
<gene>
    <name evidence="13" type="ORF">BAMA_00130</name>
</gene>
<dbReference type="STRING" id="574376.BAMA_00130"/>
<dbReference type="CDD" id="cd00082">
    <property type="entry name" value="HisKA"/>
    <property type="match status" value="1"/>
</dbReference>
<evidence type="ECO:0000313" key="14">
    <source>
        <dbReference type="Proteomes" id="UP000027822"/>
    </source>
</evidence>
<dbReference type="PANTHER" id="PTHR45453">
    <property type="entry name" value="PHOSPHATE REGULON SENSOR PROTEIN PHOR"/>
    <property type="match status" value="1"/>
</dbReference>
<organism evidence="13 14">
    <name type="scientific">Bacillus manliponensis</name>
    <dbReference type="NCBI Taxonomy" id="574376"/>
    <lineage>
        <taxon>Bacteria</taxon>
        <taxon>Bacillati</taxon>
        <taxon>Bacillota</taxon>
        <taxon>Bacilli</taxon>
        <taxon>Bacillales</taxon>
        <taxon>Bacillaceae</taxon>
        <taxon>Bacillus</taxon>
        <taxon>Bacillus cereus group</taxon>
    </lineage>
</organism>
<keyword evidence="5" id="KW-0808">Transferase</keyword>
<dbReference type="GO" id="GO:0016036">
    <property type="term" value="P:cellular response to phosphate starvation"/>
    <property type="evidence" value="ECO:0007669"/>
    <property type="project" value="TreeGrafter"/>
</dbReference>
<dbReference type="PRINTS" id="PR00344">
    <property type="entry name" value="BCTRLSENSOR"/>
</dbReference>
<keyword evidence="11" id="KW-0472">Membrane</keyword>
<evidence type="ECO:0000313" key="13">
    <source>
        <dbReference type="EMBL" id="KEK21216.1"/>
    </source>
</evidence>
<keyword evidence="9" id="KW-0902">Two-component regulatory system</keyword>
<comment type="caution">
    <text evidence="13">The sequence shown here is derived from an EMBL/GenBank/DDBJ whole genome shotgun (WGS) entry which is preliminary data.</text>
</comment>
<dbReference type="Pfam" id="PF00512">
    <property type="entry name" value="HisKA"/>
    <property type="match status" value="1"/>
</dbReference>
<evidence type="ECO:0000256" key="7">
    <source>
        <dbReference type="ARBA" id="ARBA00022777"/>
    </source>
</evidence>
<dbReference type="InterPro" id="IPR003661">
    <property type="entry name" value="HisK_dim/P_dom"/>
</dbReference>
<keyword evidence="14" id="KW-1185">Reference proteome</keyword>
<dbReference type="EMBL" id="JOTN01000001">
    <property type="protein sequence ID" value="KEK21216.1"/>
    <property type="molecule type" value="Genomic_DNA"/>
</dbReference>
<keyword evidence="7" id="KW-0418">Kinase</keyword>
<keyword evidence="8" id="KW-0067">ATP-binding</keyword>
<dbReference type="Proteomes" id="UP000027822">
    <property type="component" value="Unassembled WGS sequence"/>
</dbReference>
<dbReference type="Gene3D" id="1.10.287.130">
    <property type="match status" value="1"/>
</dbReference>
<dbReference type="AlphaFoldDB" id="A0A073K3P5"/>
<comment type="subcellular location">
    <subcellularLocation>
        <location evidence="2">Membrane</location>
    </subcellularLocation>
</comment>
<evidence type="ECO:0000259" key="12">
    <source>
        <dbReference type="PROSITE" id="PS50109"/>
    </source>
</evidence>
<dbReference type="InterPro" id="IPR003594">
    <property type="entry name" value="HATPase_dom"/>
</dbReference>
<evidence type="ECO:0000256" key="3">
    <source>
        <dbReference type="ARBA" id="ARBA00012438"/>
    </source>
</evidence>
<dbReference type="SMART" id="SM00387">
    <property type="entry name" value="HATPase_c"/>
    <property type="match status" value="1"/>
</dbReference>
<evidence type="ECO:0000256" key="6">
    <source>
        <dbReference type="ARBA" id="ARBA00022741"/>
    </source>
</evidence>
<evidence type="ECO:0000256" key="10">
    <source>
        <dbReference type="SAM" id="Coils"/>
    </source>
</evidence>
<dbReference type="InterPro" id="IPR036097">
    <property type="entry name" value="HisK_dim/P_sf"/>
</dbReference>
<dbReference type="InterPro" id="IPR036890">
    <property type="entry name" value="HATPase_C_sf"/>
</dbReference>
<dbReference type="InterPro" id="IPR004358">
    <property type="entry name" value="Sig_transdc_His_kin-like_C"/>
</dbReference>
<dbReference type="SUPFAM" id="SSF55874">
    <property type="entry name" value="ATPase domain of HSP90 chaperone/DNA topoisomerase II/histidine kinase"/>
    <property type="match status" value="1"/>
</dbReference>
<dbReference type="EC" id="2.7.13.3" evidence="3"/>